<dbReference type="VEuPathDB" id="FungiDB:PNEG_02468"/>
<keyword evidence="2" id="KW-1185">Reference proteome</keyword>
<dbReference type="RefSeq" id="XP_007874477.1">
    <property type="nucleotide sequence ID" value="XM_007876286.1"/>
</dbReference>
<accession>M7P5G5</accession>
<gene>
    <name evidence="1" type="ORF">PNEG_02468</name>
</gene>
<dbReference type="HOGENOM" id="CLU_983931_0_0_1"/>
<dbReference type="Proteomes" id="UP000011958">
    <property type="component" value="Unassembled WGS sequence"/>
</dbReference>
<reference evidence="2" key="1">
    <citation type="journal article" date="2016" name="Nat. Commun.">
        <title>Genome analysis of three Pneumocystis species reveals adaptation mechanisms to life exclusively in mammalian hosts.</title>
        <authorList>
            <person name="Ma L."/>
            <person name="Chen Z."/>
            <person name="Huang D.W."/>
            <person name="Kutty G."/>
            <person name="Ishihara M."/>
            <person name="Wang H."/>
            <person name="Abouelleil A."/>
            <person name="Bishop L."/>
            <person name="Davey E."/>
            <person name="Deng R."/>
            <person name="Deng X."/>
            <person name="Fan L."/>
            <person name="Fantoni G."/>
            <person name="Fitzgerald M."/>
            <person name="Gogineni E."/>
            <person name="Goldberg J.M."/>
            <person name="Handley G."/>
            <person name="Hu X."/>
            <person name="Huber C."/>
            <person name="Jiao X."/>
            <person name="Jones K."/>
            <person name="Levin J.Z."/>
            <person name="Liu Y."/>
            <person name="Macdonald P."/>
            <person name="Melnikov A."/>
            <person name="Raley C."/>
            <person name="Sassi M."/>
            <person name="Sherman B.T."/>
            <person name="Song X."/>
            <person name="Sykes S."/>
            <person name="Tran B."/>
            <person name="Walsh L."/>
            <person name="Xia Y."/>
            <person name="Yang J."/>
            <person name="Young S."/>
            <person name="Zeng Q."/>
            <person name="Zheng X."/>
            <person name="Stephens R."/>
            <person name="Nusbaum C."/>
            <person name="Birren B.W."/>
            <person name="Azadi P."/>
            <person name="Lempicki R.A."/>
            <person name="Cuomo C.A."/>
            <person name="Kovacs J.A."/>
        </authorList>
    </citation>
    <scope>NUCLEOTIDE SEQUENCE [LARGE SCALE GENOMIC DNA]</scope>
    <source>
        <strain evidence="2">B123</strain>
    </source>
</reference>
<dbReference type="GeneID" id="19896161"/>
<dbReference type="OrthoDB" id="5385167at2759"/>
<proteinExistence type="predicted"/>
<protein>
    <submittedName>
        <fullName evidence="1">Uncharacterized protein</fullName>
    </submittedName>
</protein>
<dbReference type="AlphaFoldDB" id="M7P5G5"/>
<dbReference type="EMBL" id="AFWA02000011">
    <property type="protein sequence ID" value="EMR09125.1"/>
    <property type="molecule type" value="Genomic_DNA"/>
</dbReference>
<evidence type="ECO:0000313" key="2">
    <source>
        <dbReference type="Proteomes" id="UP000011958"/>
    </source>
</evidence>
<comment type="caution">
    <text evidence="1">The sequence shown here is derived from an EMBL/GenBank/DDBJ whole genome shotgun (WGS) entry which is preliminary data.</text>
</comment>
<name>M7P5G5_PNEMU</name>
<evidence type="ECO:0000313" key="1">
    <source>
        <dbReference type="EMBL" id="EMR09125.1"/>
    </source>
</evidence>
<organism evidence="1 2">
    <name type="scientific">Pneumocystis murina (strain B123)</name>
    <name type="common">Mouse pneumocystis pneumonia agent</name>
    <name type="synonym">Pneumocystis carinii f. sp. muris</name>
    <dbReference type="NCBI Taxonomy" id="1069680"/>
    <lineage>
        <taxon>Eukaryota</taxon>
        <taxon>Fungi</taxon>
        <taxon>Dikarya</taxon>
        <taxon>Ascomycota</taxon>
        <taxon>Taphrinomycotina</taxon>
        <taxon>Pneumocystomycetes</taxon>
        <taxon>Pneumocystaceae</taxon>
        <taxon>Pneumocystis</taxon>
    </lineage>
</organism>
<sequence length="283" mass="31673">MKQKATYSRKKQTITTDIKSDIRTKESPCEDLGFNMDIPNNPVLPRRTYLHKPIPARILSDKSNIVDKPVKNLVSKESVLLHKQKKKEIDNLPKKRTINRLSKPSPSKKTIPKATVPISKLRKKCPLPLDKQPPISTNKKRNLSTIACLDDSTQAKNNPHIDINDLSANILDGLSSFQQLSSDAPPVATSTPKEIKHTKEMAQPTLNISENISSDISSLLLSTSTENISEQEMLKLASLNLNTNKPIKQSRNKLKKKGMFVKYLAQPITCDSSLDDEIITKFS</sequence>